<reference evidence="17 18" key="1">
    <citation type="journal article" date="2019" name="BMC Genomics">
        <title>Chromosome level assembly and comparative genome analysis confirm lager-brewing yeasts originated from a single hybridization.</title>
        <authorList>
            <person name="Salazar A.N."/>
            <person name="Gorter de Vries A.R."/>
            <person name="van den Broek M."/>
            <person name="Brouwers N."/>
            <person name="de la Torre Cortes P."/>
            <person name="Kuijpers N.G.A."/>
            <person name="Daran J.G."/>
            <person name="Abeel T."/>
        </authorList>
    </citation>
    <scope>NUCLEOTIDE SEQUENCE [LARGE SCALE GENOMIC DNA]</scope>
    <source>
        <strain evidence="17 18">CBS 1483</strain>
    </source>
</reference>
<dbReference type="InterPro" id="IPR027005">
    <property type="entry name" value="PMT-like"/>
</dbReference>
<feature type="domain" description="MIR" evidence="16">
    <location>
        <begin position="399"/>
        <end position="458"/>
    </location>
</feature>
<evidence type="ECO:0000256" key="4">
    <source>
        <dbReference type="ARBA" id="ARBA00022676"/>
    </source>
</evidence>
<feature type="transmembrane region" description="Helical" evidence="14">
    <location>
        <begin position="598"/>
        <end position="619"/>
    </location>
</feature>
<keyword evidence="6 14" id="KW-0812">Transmembrane</keyword>
<dbReference type="FunFam" id="2.80.10.50:FF:000044">
    <property type="entry name" value="Dolichyl-phosphate-mannose-protein mannosyltransferase 4"/>
    <property type="match status" value="1"/>
</dbReference>
<comment type="catalytic activity">
    <reaction evidence="13 14">
        <text>a di-trans,poly-cis-dolichyl beta-D-mannosyl phosphate + L-seryl-[protein] = 3-O-(alpha-D-mannosyl)-L-seryl-[protein] + a di-trans,poly-cis-dolichyl phosphate + H(+)</text>
        <dbReference type="Rhea" id="RHEA:17377"/>
        <dbReference type="Rhea" id="RHEA-COMP:9863"/>
        <dbReference type="Rhea" id="RHEA-COMP:13546"/>
        <dbReference type="Rhea" id="RHEA-COMP:19498"/>
        <dbReference type="Rhea" id="RHEA-COMP:19501"/>
        <dbReference type="ChEBI" id="CHEBI:15378"/>
        <dbReference type="ChEBI" id="CHEBI:29999"/>
        <dbReference type="ChEBI" id="CHEBI:57683"/>
        <dbReference type="ChEBI" id="CHEBI:58211"/>
        <dbReference type="ChEBI" id="CHEBI:137321"/>
        <dbReference type="EC" id="2.4.1.109"/>
    </reaction>
</comment>
<dbReference type="CDD" id="cd23285">
    <property type="entry name" value="beta-trefoil_MIR_PMT4-like"/>
    <property type="match status" value="1"/>
</dbReference>
<dbReference type="PANTHER" id="PTHR10050">
    <property type="entry name" value="DOLICHYL-PHOSPHATE-MANNOSE--PROTEIN MANNOSYLTRANSFERASE"/>
    <property type="match status" value="1"/>
</dbReference>
<comment type="pathway">
    <text evidence="2 14">Protein modification; protein glycosylation.</text>
</comment>
<keyword evidence="4 14" id="KW-0328">Glycosyltransferase</keyword>
<feature type="domain" description="MIR" evidence="16">
    <location>
        <begin position="331"/>
        <end position="391"/>
    </location>
</feature>
<proteinExistence type="inferred from homology"/>
<accession>A0A6C1DU54</accession>
<dbReference type="SUPFAM" id="SSF82109">
    <property type="entry name" value="MIR domain"/>
    <property type="match status" value="1"/>
</dbReference>
<name>A0A6C1DU54_SACPS</name>
<evidence type="ECO:0000256" key="10">
    <source>
        <dbReference type="ARBA" id="ARBA00023136"/>
    </source>
</evidence>
<feature type="compositionally biased region" description="Basic residues" evidence="15">
    <location>
        <begin position="1"/>
        <end position="10"/>
    </location>
</feature>
<comment type="catalytic activity">
    <reaction evidence="12 14">
        <text>a di-trans,poly-cis-dolichyl beta-D-mannosyl phosphate + L-threonyl-[protein] = 3-O-(alpha-D-mannosyl)-L-threonyl-[protein] + a di-trans,poly-cis-dolichyl phosphate + H(+)</text>
        <dbReference type="Rhea" id="RHEA:53396"/>
        <dbReference type="Rhea" id="RHEA-COMP:11060"/>
        <dbReference type="Rhea" id="RHEA-COMP:13547"/>
        <dbReference type="Rhea" id="RHEA-COMP:19498"/>
        <dbReference type="Rhea" id="RHEA-COMP:19501"/>
        <dbReference type="ChEBI" id="CHEBI:15378"/>
        <dbReference type="ChEBI" id="CHEBI:30013"/>
        <dbReference type="ChEBI" id="CHEBI:57683"/>
        <dbReference type="ChEBI" id="CHEBI:58211"/>
        <dbReference type="ChEBI" id="CHEBI:137323"/>
        <dbReference type="EC" id="2.4.1.109"/>
    </reaction>
</comment>
<feature type="transmembrane region" description="Helical" evidence="14">
    <location>
        <begin position="220"/>
        <end position="239"/>
    </location>
</feature>
<keyword evidence="7" id="KW-0677">Repeat</keyword>
<dbReference type="OrthoDB" id="292747at2759"/>
<feature type="transmembrane region" description="Helical" evidence="14">
    <location>
        <begin position="165"/>
        <end position="183"/>
    </location>
</feature>
<dbReference type="Pfam" id="PF02815">
    <property type="entry name" value="MIR"/>
    <property type="match status" value="1"/>
</dbReference>
<dbReference type="InterPro" id="IPR016093">
    <property type="entry name" value="MIR_motif"/>
</dbReference>
<sequence length="762" mass="87776">MSVPKKRIHGKSSPPTGDVDDPQLKYTKGASKCEQISEHWLLQSLPAPQSHYSFWATVVTLVAFAARFYKIWYPKEVVFDEVHFGKFASYYLERSYFFDVHPPFAKMMIGFIGWLCGYDGSFKFDEIGYSYETHPAPYIAYRSFNAILGTLTVPIMFNTLKELNFKPITCAFASLLVAIDTAHVTETRLILLDAILIISIAATMYCYVRFYKCQLRQPFTWSWYIWLHATGLSLSFVISTKYVGVMTYSAIGFAVVVNLWQLLDIKAGLSLRLFMKHFSKRLNGLVLIPFLIYLFWFWVHFTVLNTSGPGDAFMSAEFQETLYDSPLNIDSKVVNYFDIITLKHQDTDVFLHSHLAHYPQRYEDGRISSAGQQVTGYAHPDFNNQWEVLPPHDSDIGKGQAVLLNQHVRLRHVATDTYLLAHDVASPFYPTNEEVTAVSLEDGDGESYPETLFTFQPLKKSDEGHILKTKTVYFRLFHVDTSVALWTHNDELLPDWGFQQQEVNGNKKVTDPSNNWAIDEIVNLDEDRKVYVPKVVKPLPFLKKWIETQKSMFEHNNKLSSEHPFASEPYSWPGSLSGVSFWTNGDEKKQIYFIGNIIGWWFQVVSLAVFVGIIVADLLTRHRGYYALNKITREKLYGPLMFFFISWCCHYFPFFLMARQKFLHHYLPAHLIACLFSGALWEVIFSNCKSLNLETDEDVPGTPYEKNPKIYVKPYAVFLVCASTAVIWCFVYFAPLVYGDVSLSPSEVVSREWFDIELNYSK</sequence>
<organism evidence="17 18">
    <name type="scientific">Saccharomyces pastorianus</name>
    <name type="common">Lager yeast</name>
    <name type="synonym">Saccharomyces cerevisiae x Saccharomyces eubayanus</name>
    <dbReference type="NCBI Taxonomy" id="27292"/>
    <lineage>
        <taxon>Eukaryota</taxon>
        <taxon>Fungi</taxon>
        <taxon>Dikarya</taxon>
        <taxon>Ascomycota</taxon>
        <taxon>Saccharomycotina</taxon>
        <taxon>Saccharomycetes</taxon>
        <taxon>Saccharomycetales</taxon>
        <taxon>Saccharomycetaceae</taxon>
        <taxon>Saccharomyces</taxon>
    </lineage>
</organism>
<evidence type="ECO:0000256" key="6">
    <source>
        <dbReference type="ARBA" id="ARBA00022692"/>
    </source>
</evidence>
<dbReference type="Pfam" id="PF02366">
    <property type="entry name" value="PMT"/>
    <property type="match status" value="1"/>
</dbReference>
<evidence type="ECO:0000256" key="12">
    <source>
        <dbReference type="ARBA" id="ARBA00045085"/>
    </source>
</evidence>
<evidence type="ECO:0000256" key="1">
    <source>
        <dbReference type="ARBA" id="ARBA00004477"/>
    </source>
</evidence>
<feature type="transmembrane region" description="Helical" evidence="14">
    <location>
        <begin position="245"/>
        <end position="263"/>
    </location>
</feature>
<evidence type="ECO:0000256" key="14">
    <source>
        <dbReference type="RuleBase" id="RU367007"/>
    </source>
</evidence>
<evidence type="ECO:0000256" key="7">
    <source>
        <dbReference type="ARBA" id="ARBA00022737"/>
    </source>
</evidence>
<protein>
    <recommendedName>
        <fullName evidence="14">Dolichyl-phosphate-mannose--protein mannosyltransferase</fullName>
        <ecNumber evidence="14">2.4.1.109</ecNumber>
    </recommendedName>
</protein>
<dbReference type="AlphaFoldDB" id="A0A6C1DU54"/>
<keyword evidence="5 14" id="KW-0808">Transferase</keyword>
<dbReference type="InterPro" id="IPR032421">
    <property type="entry name" value="PMT_4TMC"/>
</dbReference>
<dbReference type="PROSITE" id="PS50919">
    <property type="entry name" value="MIR"/>
    <property type="match status" value="3"/>
</dbReference>
<dbReference type="GO" id="GO:0004169">
    <property type="term" value="F:dolichyl-phosphate-mannose-protein mannosyltransferase activity"/>
    <property type="evidence" value="ECO:0007669"/>
    <property type="project" value="UniProtKB-UniRule"/>
</dbReference>
<evidence type="ECO:0000256" key="15">
    <source>
        <dbReference type="SAM" id="MobiDB-lite"/>
    </source>
</evidence>
<dbReference type="Gene3D" id="2.80.10.50">
    <property type="match status" value="1"/>
</dbReference>
<keyword evidence="10 14" id="KW-0472">Membrane</keyword>
<keyword evidence="18" id="KW-1185">Reference proteome</keyword>
<evidence type="ECO:0000259" key="16">
    <source>
        <dbReference type="PROSITE" id="PS50919"/>
    </source>
</evidence>
<dbReference type="SMART" id="SM00472">
    <property type="entry name" value="MIR"/>
    <property type="match status" value="3"/>
</dbReference>
<dbReference type="Proteomes" id="UP000501346">
    <property type="component" value="Chromosome ScX-SeX"/>
</dbReference>
<dbReference type="EC" id="2.4.1.109" evidence="14"/>
<dbReference type="EMBL" id="CP048991">
    <property type="protein sequence ID" value="QID80586.1"/>
    <property type="molecule type" value="Genomic_DNA"/>
</dbReference>
<evidence type="ECO:0000256" key="2">
    <source>
        <dbReference type="ARBA" id="ARBA00004922"/>
    </source>
</evidence>
<dbReference type="GO" id="GO:0005789">
    <property type="term" value="C:endoplasmic reticulum membrane"/>
    <property type="evidence" value="ECO:0007669"/>
    <property type="project" value="UniProtKB-SubCell"/>
</dbReference>
<keyword evidence="9 14" id="KW-1133">Transmembrane helix</keyword>
<evidence type="ECO:0000313" key="18">
    <source>
        <dbReference type="Proteomes" id="UP000501346"/>
    </source>
</evidence>
<evidence type="ECO:0000256" key="5">
    <source>
        <dbReference type="ARBA" id="ARBA00022679"/>
    </source>
</evidence>
<evidence type="ECO:0000256" key="11">
    <source>
        <dbReference type="ARBA" id="ARBA00023180"/>
    </source>
</evidence>
<evidence type="ECO:0000256" key="8">
    <source>
        <dbReference type="ARBA" id="ARBA00022824"/>
    </source>
</evidence>
<comment type="subcellular location">
    <subcellularLocation>
        <location evidence="1 14">Endoplasmic reticulum membrane</location>
        <topology evidence="1 14">Multi-pass membrane protein</topology>
    </subcellularLocation>
</comment>
<dbReference type="UniPathway" id="UPA00378"/>
<feature type="transmembrane region" description="Helical" evidence="14">
    <location>
        <begin position="189"/>
        <end position="208"/>
    </location>
</feature>
<evidence type="ECO:0000256" key="9">
    <source>
        <dbReference type="ARBA" id="ARBA00022989"/>
    </source>
</evidence>
<evidence type="ECO:0000256" key="3">
    <source>
        <dbReference type="ARBA" id="ARBA00007222"/>
    </source>
</evidence>
<feature type="transmembrane region" description="Helical" evidence="14">
    <location>
        <begin position="284"/>
        <end position="304"/>
    </location>
</feature>
<feature type="region of interest" description="Disordered" evidence="15">
    <location>
        <begin position="1"/>
        <end position="22"/>
    </location>
</feature>
<feature type="transmembrane region" description="Helical" evidence="14">
    <location>
        <begin position="640"/>
        <end position="659"/>
    </location>
</feature>
<feature type="domain" description="MIR" evidence="16">
    <location>
        <begin position="464"/>
        <end position="521"/>
    </location>
</feature>
<keyword evidence="8 14" id="KW-0256">Endoplasmic reticulum</keyword>
<dbReference type="PANTHER" id="PTHR10050:SF51">
    <property type="entry name" value="PROTEIN O-MANNOSYL-TRANSFERASE 1"/>
    <property type="match status" value="1"/>
</dbReference>
<dbReference type="Pfam" id="PF16192">
    <property type="entry name" value="PMT_4TMC"/>
    <property type="match status" value="1"/>
</dbReference>
<comment type="function">
    <text evidence="14">Transfers mannose from Dol-P-mannose to Ser or Thr residues on proteins.</text>
</comment>
<comment type="similarity">
    <text evidence="3 14">Belongs to the glycosyltransferase 39 family.</text>
</comment>
<feature type="transmembrane region" description="Helical" evidence="14">
    <location>
        <begin position="715"/>
        <end position="738"/>
    </location>
</feature>
<keyword evidence="11" id="KW-0325">Glycoprotein</keyword>
<evidence type="ECO:0000256" key="13">
    <source>
        <dbReference type="ARBA" id="ARBA00045102"/>
    </source>
</evidence>
<dbReference type="InterPro" id="IPR003342">
    <property type="entry name" value="ArnT-like_N"/>
</dbReference>
<gene>
    <name evidence="17" type="primary">PMT4_1</name>
    <name evidence="17" type="ORF">GRS66_002925</name>
</gene>
<feature type="transmembrane region" description="Helical" evidence="14">
    <location>
        <begin position="665"/>
        <end position="685"/>
    </location>
</feature>
<dbReference type="InterPro" id="IPR036300">
    <property type="entry name" value="MIR_dom_sf"/>
</dbReference>
<evidence type="ECO:0000313" key="17">
    <source>
        <dbReference type="EMBL" id="QID80586.1"/>
    </source>
</evidence>